<dbReference type="PANTHER" id="PTHR43384">
    <property type="entry name" value="SEPTUM SITE-DETERMINING PROTEIN MIND HOMOLOG, CHLOROPLASTIC-RELATED"/>
    <property type="match status" value="1"/>
</dbReference>
<evidence type="ECO:0000313" key="4">
    <source>
        <dbReference type="EMBL" id="AYV46173.1"/>
    </source>
</evidence>
<feature type="compositionally biased region" description="Low complexity" evidence="3">
    <location>
        <begin position="33"/>
        <end position="48"/>
    </location>
</feature>
<proteinExistence type="predicted"/>
<dbReference type="Gene3D" id="3.40.50.300">
    <property type="entry name" value="P-loop containing nucleotide triphosphate hydrolases"/>
    <property type="match status" value="1"/>
</dbReference>
<dbReference type="GO" id="GO:0016887">
    <property type="term" value="F:ATP hydrolysis activity"/>
    <property type="evidence" value="ECO:0007669"/>
    <property type="project" value="TreeGrafter"/>
</dbReference>
<gene>
    <name evidence="4" type="ORF">C1707_07855</name>
    <name evidence="5" type="ORF">CFHF_16045</name>
</gene>
<dbReference type="SUPFAM" id="SSF52540">
    <property type="entry name" value="P-loop containing nucleoside triphosphate hydrolases"/>
    <property type="match status" value="1"/>
</dbReference>
<dbReference type="KEGG" id="cfh:C1707_07855"/>
<protein>
    <submittedName>
        <fullName evidence="5">Pilus assembly protein CpaE</fullName>
    </submittedName>
</protein>
<dbReference type="InterPro" id="IPR017746">
    <property type="entry name" value="Cellulose_synthase_operon_BcsQ"/>
</dbReference>
<keyword evidence="7" id="KW-1185">Reference proteome</keyword>
<evidence type="ECO:0000313" key="6">
    <source>
        <dbReference type="Proteomes" id="UP000234483"/>
    </source>
</evidence>
<keyword evidence="1" id="KW-0547">Nucleotide-binding</keyword>
<dbReference type="Pfam" id="PF06564">
    <property type="entry name" value="CBP_BcsQ"/>
    <property type="match status" value="1"/>
</dbReference>
<sequence length="519" mass="55109">MTTFRTTDPDPFDLGFEADDEFAPAAGDAWRTAPAPASAAVDPFADFPPARPRSEPRPEARAEPAPGLASLASNPFADLAPPVMEALRPTPAVAPEPAPPAVDWTVSAHDDALPGVDAGVGEASVPRITIHAFGVRAETLAVIEAAAADRRMARASVVARSGGLEAAVDFYQNQPTPSLVLVETMDSAQRMLALLDGLAQVCDPGTKVVVIGQTNDIALYRELMRRGVSEYLTQPRSPLQVIRAVTALYSDPSAPFVGRQVAFVGAKGGVGSSTLAHNFAWSMAERMEAATVIVDLDLPFGTAGLDFNQDPLQGVLDALSQPERLDPVLMDRMMVRCGDRLSLLAAPATLEQDYDIGADAYEEVTQKMRGAAPFVVLDMPHGWAPWTRRVLVGSDDLVIVATPDLASLRNAKNIVDLVRQARPNDIPPRLVLNQVGVPGRPEIPVKDFGEALGVTPSLVLPFDPKLFGQAANNGQMVAEVAPKSKAAEGVDHLARLISRREAPAATKSASILSGLFKKK</sequence>
<evidence type="ECO:0000313" key="7">
    <source>
        <dbReference type="Proteomes" id="UP000281192"/>
    </source>
</evidence>
<dbReference type="Proteomes" id="UP000281192">
    <property type="component" value="Chromosome"/>
</dbReference>
<dbReference type="Proteomes" id="UP000234483">
    <property type="component" value="Unassembled WGS sequence"/>
</dbReference>
<dbReference type="InterPro" id="IPR050625">
    <property type="entry name" value="ParA/MinD_ATPase"/>
</dbReference>
<dbReference type="GO" id="GO:0051782">
    <property type="term" value="P:negative regulation of cell division"/>
    <property type="evidence" value="ECO:0007669"/>
    <property type="project" value="TreeGrafter"/>
</dbReference>
<dbReference type="CDD" id="cd03111">
    <property type="entry name" value="CpaE-like"/>
    <property type="match status" value="1"/>
</dbReference>
<evidence type="ECO:0000256" key="2">
    <source>
        <dbReference type="ARBA" id="ARBA00022840"/>
    </source>
</evidence>
<dbReference type="SUPFAM" id="SSF52172">
    <property type="entry name" value="CheY-like"/>
    <property type="match status" value="1"/>
</dbReference>
<keyword evidence="2" id="KW-0067">ATP-binding</keyword>
<dbReference type="EMBL" id="CP026100">
    <property type="protein sequence ID" value="AYV46173.1"/>
    <property type="molecule type" value="Genomic_DNA"/>
</dbReference>
<reference evidence="5 6" key="1">
    <citation type="submission" date="2017-12" db="EMBL/GenBank/DDBJ databases">
        <title>The genome sequence of Caulobacter flavus CGMCC1 15093.</title>
        <authorList>
            <person name="Gao J."/>
            <person name="Mao X."/>
            <person name="Sun J."/>
        </authorList>
    </citation>
    <scope>NUCLEOTIDE SEQUENCE [LARGE SCALE GENOMIC DNA]</scope>
    <source>
        <strain evidence="5 6">CGMCC1 15093</strain>
    </source>
</reference>
<dbReference type="EMBL" id="PJRQ01000034">
    <property type="protein sequence ID" value="PLR11538.1"/>
    <property type="molecule type" value="Genomic_DNA"/>
</dbReference>
<dbReference type="Gene3D" id="3.40.50.2300">
    <property type="match status" value="1"/>
</dbReference>
<dbReference type="GO" id="GO:0005524">
    <property type="term" value="F:ATP binding"/>
    <property type="evidence" value="ECO:0007669"/>
    <property type="project" value="UniProtKB-KW"/>
</dbReference>
<name>A0A2N5CRF6_9CAUL</name>
<dbReference type="GO" id="GO:0009898">
    <property type="term" value="C:cytoplasmic side of plasma membrane"/>
    <property type="evidence" value="ECO:0007669"/>
    <property type="project" value="TreeGrafter"/>
</dbReference>
<evidence type="ECO:0000256" key="1">
    <source>
        <dbReference type="ARBA" id="ARBA00022741"/>
    </source>
</evidence>
<organism evidence="5 6">
    <name type="scientific">Caulobacter flavus</name>
    <dbReference type="NCBI Taxonomy" id="1679497"/>
    <lineage>
        <taxon>Bacteria</taxon>
        <taxon>Pseudomonadati</taxon>
        <taxon>Pseudomonadota</taxon>
        <taxon>Alphaproteobacteria</taxon>
        <taxon>Caulobacterales</taxon>
        <taxon>Caulobacteraceae</taxon>
        <taxon>Caulobacter</taxon>
    </lineage>
</organism>
<feature type="region of interest" description="Disordered" evidence="3">
    <location>
        <begin position="1"/>
        <end position="73"/>
    </location>
</feature>
<dbReference type="OrthoDB" id="9783172at2"/>
<dbReference type="PANTHER" id="PTHR43384:SF6">
    <property type="entry name" value="SEPTUM SITE-DETERMINING PROTEIN MIND HOMOLOG, CHLOROPLASTIC"/>
    <property type="match status" value="1"/>
</dbReference>
<dbReference type="InterPro" id="IPR027417">
    <property type="entry name" value="P-loop_NTPase"/>
</dbReference>
<reference evidence="4 7" key="2">
    <citation type="submission" date="2018-01" db="EMBL/GenBank/DDBJ databases">
        <title>Complete genome sequence of Caulobacter flavus RHGG3.</title>
        <authorList>
            <person name="Yang E."/>
        </authorList>
    </citation>
    <scope>NUCLEOTIDE SEQUENCE [LARGE SCALE GENOMIC DNA]</scope>
    <source>
        <strain evidence="4 7">RHGG3</strain>
    </source>
</reference>
<dbReference type="InterPro" id="IPR011006">
    <property type="entry name" value="CheY-like_superfamily"/>
</dbReference>
<dbReference type="AlphaFoldDB" id="A0A2N5CRF6"/>
<dbReference type="RefSeq" id="WP_101714003.1">
    <property type="nucleotide sequence ID" value="NZ_CP026100.1"/>
</dbReference>
<dbReference type="GO" id="GO:0005829">
    <property type="term" value="C:cytosol"/>
    <property type="evidence" value="ECO:0007669"/>
    <property type="project" value="TreeGrafter"/>
</dbReference>
<accession>A0A2N5CRF6</accession>
<evidence type="ECO:0000256" key="3">
    <source>
        <dbReference type="SAM" id="MobiDB-lite"/>
    </source>
</evidence>
<evidence type="ECO:0000313" key="5">
    <source>
        <dbReference type="EMBL" id="PLR11538.1"/>
    </source>
</evidence>
<feature type="compositionally biased region" description="Basic and acidic residues" evidence="3">
    <location>
        <begin position="52"/>
        <end position="62"/>
    </location>
</feature>